<evidence type="ECO:0000313" key="3">
    <source>
        <dbReference type="Proteomes" id="UP000184192"/>
    </source>
</evidence>
<dbReference type="AlphaFoldDB" id="A0A1M6DHM1"/>
<reference evidence="3" key="1">
    <citation type="submission" date="2016-11" db="EMBL/GenBank/DDBJ databases">
        <authorList>
            <person name="Varghese N."/>
            <person name="Submissions S."/>
        </authorList>
    </citation>
    <scope>NUCLEOTIDE SEQUENCE [LARGE SCALE GENOMIC DNA]</scope>
    <source>
        <strain evidence="3">DSM 26884</strain>
    </source>
</reference>
<gene>
    <name evidence="2" type="ORF">SAMN05444350_106165</name>
</gene>
<dbReference type="Proteomes" id="UP000184192">
    <property type="component" value="Unassembled WGS sequence"/>
</dbReference>
<sequence length="54" mass="6087">MAVFIGYVSCPLKISGISAFIFLLFHLYFFISPCFILAVSVFFRSFVTGLKLKS</sequence>
<name>A0A1M6DHM1_9BACE</name>
<accession>A0A1M6DHM1</accession>
<evidence type="ECO:0000313" key="2">
    <source>
        <dbReference type="EMBL" id="SHI72631.1"/>
    </source>
</evidence>
<keyword evidence="3" id="KW-1185">Reference proteome</keyword>
<dbReference type="EMBL" id="FQZN01000006">
    <property type="protein sequence ID" value="SHI72631.1"/>
    <property type="molecule type" value="Genomic_DNA"/>
</dbReference>
<feature type="transmembrane region" description="Helical" evidence="1">
    <location>
        <begin position="20"/>
        <end position="43"/>
    </location>
</feature>
<keyword evidence="1" id="KW-0472">Membrane</keyword>
<proteinExistence type="predicted"/>
<keyword evidence="1" id="KW-0812">Transmembrane</keyword>
<keyword evidence="1" id="KW-1133">Transmembrane helix</keyword>
<organism evidence="2 3">
    <name type="scientific">Bacteroides stercorirosoris</name>
    <dbReference type="NCBI Taxonomy" id="871324"/>
    <lineage>
        <taxon>Bacteria</taxon>
        <taxon>Pseudomonadati</taxon>
        <taxon>Bacteroidota</taxon>
        <taxon>Bacteroidia</taxon>
        <taxon>Bacteroidales</taxon>
        <taxon>Bacteroidaceae</taxon>
        <taxon>Bacteroides</taxon>
    </lineage>
</organism>
<protein>
    <submittedName>
        <fullName evidence="2">Uncharacterized protein</fullName>
    </submittedName>
</protein>
<evidence type="ECO:0000256" key="1">
    <source>
        <dbReference type="SAM" id="Phobius"/>
    </source>
</evidence>